<name>A0A9D1ESP1_9FIRM</name>
<protein>
    <submittedName>
        <fullName evidence="2">ECF transporter S component</fullName>
    </submittedName>
</protein>
<feature type="transmembrane region" description="Helical" evidence="1">
    <location>
        <begin position="96"/>
        <end position="114"/>
    </location>
</feature>
<feature type="transmembrane region" description="Helical" evidence="1">
    <location>
        <begin position="12"/>
        <end position="38"/>
    </location>
</feature>
<feature type="transmembrane region" description="Helical" evidence="1">
    <location>
        <begin position="121"/>
        <end position="140"/>
    </location>
</feature>
<evidence type="ECO:0000313" key="2">
    <source>
        <dbReference type="EMBL" id="HIS31031.1"/>
    </source>
</evidence>
<dbReference type="PIRSF" id="PIRSF037394">
    <property type="entry name" value="ABC_thiamine-permease_YkoE_prd"/>
    <property type="match status" value="1"/>
</dbReference>
<dbReference type="Pfam" id="PF09819">
    <property type="entry name" value="ABC_cobalt"/>
    <property type="match status" value="1"/>
</dbReference>
<dbReference type="Proteomes" id="UP000823935">
    <property type="component" value="Unassembled WGS sequence"/>
</dbReference>
<keyword evidence="1" id="KW-0472">Membrane</keyword>
<proteinExistence type="predicted"/>
<feature type="transmembrane region" description="Helical" evidence="1">
    <location>
        <begin position="146"/>
        <end position="169"/>
    </location>
</feature>
<dbReference type="EMBL" id="DVIQ01000027">
    <property type="protein sequence ID" value="HIS31031.1"/>
    <property type="molecule type" value="Genomic_DNA"/>
</dbReference>
<dbReference type="AlphaFoldDB" id="A0A9D1ESP1"/>
<accession>A0A9D1ESP1</accession>
<keyword evidence="1" id="KW-1133">Transmembrane helix</keyword>
<organism evidence="2 3">
    <name type="scientific">Candidatus Limivivens intestinipullorum</name>
    <dbReference type="NCBI Taxonomy" id="2840858"/>
    <lineage>
        <taxon>Bacteria</taxon>
        <taxon>Bacillati</taxon>
        <taxon>Bacillota</taxon>
        <taxon>Clostridia</taxon>
        <taxon>Lachnospirales</taxon>
        <taxon>Lachnospiraceae</taxon>
        <taxon>Lachnospiraceae incertae sedis</taxon>
        <taxon>Candidatus Limivivens</taxon>
    </lineage>
</organism>
<dbReference type="InterPro" id="IPR017195">
    <property type="entry name" value="ABC_thiamin-permease_prd"/>
</dbReference>
<evidence type="ECO:0000256" key="1">
    <source>
        <dbReference type="SAM" id="Phobius"/>
    </source>
</evidence>
<feature type="transmembrane region" description="Helical" evidence="1">
    <location>
        <begin position="50"/>
        <end position="66"/>
    </location>
</feature>
<keyword evidence="1" id="KW-0812">Transmembrane</keyword>
<comment type="caution">
    <text evidence="2">The sequence shown here is derived from an EMBL/GenBank/DDBJ whole genome shotgun (WGS) entry which is preliminary data.</text>
</comment>
<gene>
    <name evidence="2" type="ORF">IAB44_05700</name>
</gene>
<reference evidence="2" key="1">
    <citation type="submission" date="2020-10" db="EMBL/GenBank/DDBJ databases">
        <authorList>
            <person name="Gilroy R."/>
        </authorList>
    </citation>
    <scope>NUCLEOTIDE SEQUENCE</scope>
    <source>
        <strain evidence="2">CHK190-19873</strain>
    </source>
</reference>
<evidence type="ECO:0000313" key="3">
    <source>
        <dbReference type="Proteomes" id="UP000823935"/>
    </source>
</evidence>
<reference evidence="2" key="2">
    <citation type="journal article" date="2021" name="PeerJ">
        <title>Extensive microbial diversity within the chicken gut microbiome revealed by metagenomics and culture.</title>
        <authorList>
            <person name="Gilroy R."/>
            <person name="Ravi A."/>
            <person name="Getino M."/>
            <person name="Pursley I."/>
            <person name="Horton D.L."/>
            <person name="Alikhan N.F."/>
            <person name="Baker D."/>
            <person name="Gharbi K."/>
            <person name="Hall N."/>
            <person name="Watson M."/>
            <person name="Adriaenssens E.M."/>
            <person name="Foster-Nyarko E."/>
            <person name="Jarju S."/>
            <person name="Secka A."/>
            <person name="Antonio M."/>
            <person name="Oren A."/>
            <person name="Chaudhuri R.R."/>
            <person name="La Ragione R."/>
            <person name="Hildebrand F."/>
            <person name="Pallen M.J."/>
        </authorList>
    </citation>
    <scope>NUCLEOTIDE SEQUENCE</scope>
    <source>
        <strain evidence="2">CHK190-19873</strain>
    </source>
</reference>
<sequence length="199" mass="21194">MKESWKLKDILMIAITGVIFGVIFLGATYSGGALSAVLTPAGMSQLGYEPFYGIYFMAGAFGGYVLRKPGAAVISEMLAAIIECLLGNYFGPIIILSGFVQGLGIELVLAIFRYKKYDLKTMMLASVCCSVITMGYNLVISGYSAIAVPVLLLMLVVRIISALLLTACFTKYLADRLAKAGVLRGYAISAGLAVPTEDD</sequence>